<reference evidence="3" key="1">
    <citation type="submission" date="2012-02" db="EMBL/GenBank/DDBJ databases">
        <title>Genome sequencing of Giardia lamblia Genotypes A2 and B isolates (DH and GS) and comparative analysis with the genomes of Genotypes A1 and E (WB and Pig).</title>
        <authorList>
            <person name="Adam R."/>
            <person name="Dahlstrom E."/>
            <person name="Martens C."/>
            <person name="Bruno D."/>
            <person name="Barbian K."/>
            <person name="Porcella S.F."/>
            <person name="Nash T."/>
        </authorList>
    </citation>
    <scope>NUCLEOTIDE SEQUENCE</scope>
    <source>
        <strain evidence="3">DH</strain>
    </source>
</reference>
<dbReference type="VEuPathDB" id="GiardiaDB:GL50803_0041311"/>
<feature type="region of interest" description="Disordered" evidence="1">
    <location>
        <begin position="458"/>
        <end position="514"/>
    </location>
</feature>
<dbReference type="VEuPathDB" id="GiardiaDB:QR46_1981"/>
<dbReference type="VEuPathDB" id="GiardiaDB:GL50581_549"/>
<sequence length="677" mass="77575">MALQFRALLKTDQTVLKMNIFFSIAPDPNRNYDTKFEQLNGKPNDWRLIIAYQRANSSTTLPEQNKSQICHTYFYLILDLFRYAPYGIEEILKYLVPRLQVIPISARKLCATLRQSSMEEDASVISAHTMALFSFYCLMMPFSIYAYTKHLLSQAAKGNALAIEFPFYDKLFIELLKHASGEASSFGWEFHLLCYFTNAVVPSKKCKRRTLVGAEIQQMYTAVEQMIKDNNLEQCLSFIQDNLLTSNNFPEVQQTLAWNDYVRHLFASSACLILGLLRYRILEKVFQVPKDNGSVPLTDLTDALFIKSRYHARLVYLLRSMEEILETHKKSVKFISKFNETWHVHKAIVERCSKDENAKKKLSFLLIAVDLCDNYASVLPGADWGANGAERELITTCIEVLFQRSSPWQILYPYASCQLPRNVSWKPVLPQEVSLTGPSNASQNTNVQSAILTDSTKPNTLPLSPLAQAGSQPPKASPTAFKTPKTVTQLMPASQEGPSSPPSAPSSPTTSDLDYEQTSLNLLGDTDSQSDIDWSRYTIKDTTAPHFKFKGQRIYKRQSLIACAANQHIISRYAHAYYDAGFLLVNHLLQRRAFRAWSEALAARDCNRLVAKFAQEIFETGQFYTDKWTRHKNLLDLRLNQFIQHLAFCCWIDCYQDRLRLKEADRRSSYERRIQTW</sequence>
<comment type="caution">
    <text evidence="2">The sequence shown here is derived from an EMBL/GenBank/DDBJ whole genome shotgun (WGS) entry which is preliminary data.</text>
</comment>
<dbReference type="EMBL" id="AHGT01000043">
    <property type="protein sequence ID" value="ESU36618.1"/>
    <property type="molecule type" value="Genomic_DNA"/>
</dbReference>
<evidence type="ECO:0000313" key="3">
    <source>
        <dbReference type="Proteomes" id="UP000018320"/>
    </source>
</evidence>
<reference evidence="2 3" key="2">
    <citation type="journal article" date="2013" name="Genome Biol. Evol.">
        <title>Genome sequencing of Giardia lamblia genotypes A2 and B isolates (DH and GS) and comparative analysis with the genomes of genotypes A1 and E (WB and Pig).</title>
        <authorList>
            <person name="Adam R.D."/>
            <person name="Dahlstrom E.W."/>
            <person name="Martens C.A."/>
            <person name="Bruno D.P."/>
            <person name="Barbian K.D."/>
            <person name="Ricklefs S.M."/>
            <person name="Hernandez M.M."/>
            <person name="Narla N.P."/>
            <person name="Patel R.B."/>
            <person name="Porcella S.F."/>
            <person name="Nash T.E."/>
        </authorList>
    </citation>
    <scope>NUCLEOTIDE SEQUENCE [LARGE SCALE GENOMIC DNA]</scope>
    <source>
        <strain evidence="2 3">DH</strain>
    </source>
</reference>
<organism evidence="2 3">
    <name type="scientific">Giardia intestinalis</name>
    <name type="common">Giardia lamblia</name>
    <dbReference type="NCBI Taxonomy" id="5741"/>
    <lineage>
        <taxon>Eukaryota</taxon>
        <taxon>Metamonada</taxon>
        <taxon>Diplomonadida</taxon>
        <taxon>Hexamitidae</taxon>
        <taxon>Giardiinae</taxon>
        <taxon>Giardia</taxon>
    </lineage>
</organism>
<gene>
    <name evidence="2" type="ORF">DHA2_153408</name>
</gene>
<accession>V6TCI9</accession>
<dbReference type="Proteomes" id="UP000018320">
    <property type="component" value="Unassembled WGS sequence"/>
</dbReference>
<dbReference type="VEuPathDB" id="GiardiaDB:DHA2_153408"/>
<evidence type="ECO:0000256" key="1">
    <source>
        <dbReference type="SAM" id="MobiDB-lite"/>
    </source>
</evidence>
<dbReference type="AlphaFoldDB" id="V6TCI9"/>
<name>V6TCI9_GIAIN</name>
<proteinExistence type="predicted"/>
<evidence type="ECO:0000313" key="2">
    <source>
        <dbReference type="EMBL" id="ESU36618.1"/>
    </source>
</evidence>
<protein>
    <submittedName>
        <fullName evidence="2">Molecular chaperone, DnaJ family protein</fullName>
    </submittedName>
</protein>